<name>A0ABQ0BN03_9FIRM</name>
<evidence type="ECO:0000313" key="2">
    <source>
        <dbReference type="EMBL" id="GAA6497913.1"/>
    </source>
</evidence>
<comment type="caution">
    <text evidence="2">The sequence shown here is derived from an EMBL/GenBank/DDBJ whole genome shotgun (WGS) entry which is preliminary data.</text>
</comment>
<accession>A0ABQ0BN03</accession>
<reference evidence="2 3" key="1">
    <citation type="submission" date="2024-04" db="EMBL/GenBank/DDBJ databases">
        <title>Defined microbial consortia suppress multidrug-resistant proinflammatory Enterobacteriaceae via ecological control.</title>
        <authorList>
            <person name="Furuichi M."/>
            <person name="Kawaguchi T."/>
            <person name="Pust M."/>
            <person name="Yasuma K."/>
            <person name="Plichta D."/>
            <person name="Hasegawa N."/>
            <person name="Ohya T."/>
            <person name="Bhattarai S."/>
            <person name="Sasajima S."/>
            <person name="Aoto Y."/>
            <person name="Tuganbaev T."/>
            <person name="Yaginuma M."/>
            <person name="Ueda M."/>
            <person name="Okahashi N."/>
            <person name="Amafuji K."/>
            <person name="Kiridooshi Y."/>
            <person name="Sugita K."/>
            <person name="Strazar M."/>
            <person name="Skelly A."/>
            <person name="Suda W."/>
            <person name="Hattori M."/>
            <person name="Nakamoto N."/>
            <person name="Caballero S."/>
            <person name="Norman J."/>
            <person name="Olle B."/>
            <person name="Tanoue T."/>
            <person name="Arita M."/>
            <person name="Bucci V."/>
            <person name="Atarashi K."/>
            <person name="Xavier R."/>
            <person name="Honda K."/>
        </authorList>
    </citation>
    <scope>NUCLEOTIDE SEQUENCE [LARGE SCALE GENOMIC DNA]</scope>
    <source>
        <strain evidence="3">k34-0107-D12</strain>
    </source>
</reference>
<protein>
    <submittedName>
        <fullName evidence="2">Uncharacterized protein</fullName>
    </submittedName>
</protein>
<dbReference type="EMBL" id="BAABZQ010000001">
    <property type="protein sequence ID" value="GAA6497913.1"/>
    <property type="molecule type" value="Genomic_DNA"/>
</dbReference>
<evidence type="ECO:0000313" key="3">
    <source>
        <dbReference type="Proteomes" id="UP001600941"/>
    </source>
</evidence>
<proteinExistence type="predicted"/>
<feature type="compositionally biased region" description="Basic and acidic residues" evidence="1">
    <location>
        <begin position="27"/>
        <end position="40"/>
    </location>
</feature>
<feature type="region of interest" description="Disordered" evidence="1">
    <location>
        <begin position="22"/>
        <end position="59"/>
    </location>
</feature>
<gene>
    <name evidence="2" type="ORF">K340107D12_07290</name>
</gene>
<keyword evidence="3" id="KW-1185">Reference proteome</keyword>
<sequence>MPKQKMQPYSVQNREVQAAHMLRKNKKEKEGEVKNEKTEKMGGTWHGRHSCSGMSCRLR</sequence>
<evidence type="ECO:0000256" key="1">
    <source>
        <dbReference type="SAM" id="MobiDB-lite"/>
    </source>
</evidence>
<dbReference type="Proteomes" id="UP001600941">
    <property type="component" value="Unassembled WGS sequence"/>
</dbReference>
<organism evidence="2 3">
    <name type="scientific">Blautia parvula</name>
    <dbReference type="NCBI Taxonomy" id="2877527"/>
    <lineage>
        <taxon>Bacteria</taxon>
        <taxon>Bacillati</taxon>
        <taxon>Bacillota</taxon>
        <taxon>Clostridia</taxon>
        <taxon>Lachnospirales</taxon>
        <taxon>Lachnospiraceae</taxon>
        <taxon>Blautia</taxon>
    </lineage>
</organism>